<protein>
    <submittedName>
        <fullName evidence="2">ABC transporter permease</fullName>
    </submittedName>
</protein>
<feature type="transmembrane region" description="Helical" evidence="1">
    <location>
        <begin position="55"/>
        <end position="77"/>
    </location>
</feature>
<keyword evidence="1" id="KW-0812">Transmembrane</keyword>
<reference evidence="2" key="2">
    <citation type="submission" date="2020-09" db="EMBL/GenBank/DDBJ databases">
        <authorList>
            <person name="Sun Q."/>
            <person name="Zhou Y."/>
        </authorList>
    </citation>
    <scope>NUCLEOTIDE SEQUENCE</scope>
    <source>
        <strain evidence="2">CGMCC 1.12187</strain>
    </source>
</reference>
<keyword evidence="1" id="KW-0472">Membrane</keyword>
<evidence type="ECO:0000313" key="2">
    <source>
        <dbReference type="EMBL" id="GGG53552.1"/>
    </source>
</evidence>
<keyword evidence="1" id="KW-1133">Transmembrane helix</keyword>
<dbReference type="EMBL" id="BMEQ01000006">
    <property type="protein sequence ID" value="GGG53552.1"/>
    <property type="molecule type" value="Genomic_DNA"/>
</dbReference>
<gene>
    <name evidence="2" type="ORF">GCM10011374_15570</name>
</gene>
<feature type="transmembrane region" description="Helical" evidence="1">
    <location>
        <begin position="132"/>
        <end position="152"/>
    </location>
</feature>
<dbReference type="AlphaFoldDB" id="A0A917LS93"/>
<organism evidence="2 3">
    <name type="scientific">Kocuria dechangensis</name>
    <dbReference type="NCBI Taxonomy" id="1176249"/>
    <lineage>
        <taxon>Bacteria</taxon>
        <taxon>Bacillati</taxon>
        <taxon>Actinomycetota</taxon>
        <taxon>Actinomycetes</taxon>
        <taxon>Micrococcales</taxon>
        <taxon>Micrococcaceae</taxon>
        <taxon>Kocuria</taxon>
    </lineage>
</organism>
<evidence type="ECO:0000256" key="1">
    <source>
        <dbReference type="SAM" id="Phobius"/>
    </source>
</evidence>
<sequence length="206" mass="21524">MNTTVHRPADRTRTPRNRSWRVVDIVVAAVLAAVCAVVFWAWSNLLYPGVAAASVAYPPSVGLIAGGWLVAGVLGGLVIRKPGAALFVELLAAVIEGFLGTHFGWTVVISGLVQGIGAELVFAAVRYRRYNALVAAAAGAVSGIFLGVSENLLYNYEWALSHQVVYVVLAALSGAVLAGLLMWAATKALARTGVLDGLASGRAARR</sequence>
<comment type="caution">
    <text evidence="2">The sequence shown here is derived from an EMBL/GenBank/DDBJ whole genome shotgun (WGS) entry which is preliminary data.</text>
</comment>
<dbReference type="InterPro" id="IPR017195">
    <property type="entry name" value="ABC_thiamin-permease_prd"/>
</dbReference>
<dbReference type="RefSeq" id="WP_188535902.1">
    <property type="nucleotide sequence ID" value="NZ_BMEQ01000006.1"/>
</dbReference>
<name>A0A917LS93_9MICC</name>
<dbReference type="Proteomes" id="UP000638848">
    <property type="component" value="Unassembled WGS sequence"/>
</dbReference>
<evidence type="ECO:0000313" key="3">
    <source>
        <dbReference type="Proteomes" id="UP000638848"/>
    </source>
</evidence>
<dbReference type="Pfam" id="PF09819">
    <property type="entry name" value="ABC_cobalt"/>
    <property type="match status" value="1"/>
</dbReference>
<proteinExistence type="predicted"/>
<feature type="transmembrane region" description="Helical" evidence="1">
    <location>
        <begin position="107"/>
        <end position="125"/>
    </location>
</feature>
<keyword evidence="3" id="KW-1185">Reference proteome</keyword>
<feature type="transmembrane region" description="Helical" evidence="1">
    <location>
        <begin position="164"/>
        <end position="185"/>
    </location>
</feature>
<feature type="transmembrane region" description="Helical" evidence="1">
    <location>
        <begin position="84"/>
        <end position="101"/>
    </location>
</feature>
<accession>A0A917LS93</accession>
<reference evidence="2" key="1">
    <citation type="journal article" date="2014" name="Int. J. Syst. Evol. Microbiol.">
        <title>Complete genome sequence of Corynebacterium casei LMG S-19264T (=DSM 44701T), isolated from a smear-ripened cheese.</title>
        <authorList>
            <consortium name="US DOE Joint Genome Institute (JGI-PGF)"/>
            <person name="Walter F."/>
            <person name="Albersmeier A."/>
            <person name="Kalinowski J."/>
            <person name="Ruckert C."/>
        </authorList>
    </citation>
    <scope>NUCLEOTIDE SEQUENCE</scope>
    <source>
        <strain evidence="2">CGMCC 1.12187</strain>
    </source>
</reference>
<dbReference type="PIRSF" id="PIRSF037394">
    <property type="entry name" value="ABC_thiamine-permease_YkoE_prd"/>
    <property type="match status" value="1"/>
</dbReference>
<feature type="transmembrane region" description="Helical" evidence="1">
    <location>
        <begin position="21"/>
        <end position="43"/>
    </location>
</feature>